<evidence type="ECO:0000256" key="8">
    <source>
        <dbReference type="SAM" id="Phobius"/>
    </source>
</evidence>
<dbReference type="SUPFAM" id="SSF57850">
    <property type="entry name" value="RING/U-box"/>
    <property type="match status" value="1"/>
</dbReference>
<evidence type="ECO:0000256" key="7">
    <source>
        <dbReference type="ARBA" id="ARBA00022833"/>
    </source>
</evidence>
<dbReference type="Proteomes" id="UP000231279">
    <property type="component" value="Unassembled WGS sequence"/>
</dbReference>
<evidence type="ECO:0000256" key="2">
    <source>
        <dbReference type="ARBA" id="ARBA00012483"/>
    </source>
</evidence>
<dbReference type="EC" id="2.3.2.27" evidence="2"/>
<evidence type="ECO:0000256" key="3">
    <source>
        <dbReference type="ARBA" id="ARBA00022679"/>
    </source>
</evidence>
<gene>
    <name evidence="10" type="ORF">CDL12_18439</name>
</gene>
<comment type="catalytic activity">
    <reaction evidence="1">
        <text>S-ubiquitinyl-[E2 ubiquitin-conjugating enzyme]-L-cysteine + [acceptor protein]-L-lysine = [E2 ubiquitin-conjugating enzyme]-L-cysteine + N(6)-ubiquitinyl-[acceptor protein]-L-lysine.</text>
        <dbReference type="EC" id="2.3.2.27"/>
    </reaction>
</comment>
<keyword evidence="6" id="KW-0833">Ubl conjugation pathway</keyword>
<keyword evidence="8" id="KW-0812">Transmembrane</keyword>
<keyword evidence="3" id="KW-0808">Transferase</keyword>
<protein>
    <recommendedName>
        <fullName evidence="2">RING-type E3 ubiquitin transferase</fullName>
        <ecNumber evidence="2">2.3.2.27</ecNumber>
    </recommendedName>
</protein>
<evidence type="ECO:0000313" key="11">
    <source>
        <dbReference type="Proteomes" id="UP000231279"/>
    </source>
</evidence>
<dbReference type="AlphaFoldDB" id="A0A2G9GUM5"/>
<keyword evidence="8" id="KW-0472">Membrane</keyword>
<accession>A0A2G9GUM5</accession>
<dbReference type="InterPro" id="IPR018957">
    <property type="entry name" value="Znf_C3HC4_RING-type"/>
</dbReference>
<name>A0A2G9GUM5_9LAMI</name>
<dbReference type="Gene3D" id="3.30.40.10">
    <property type="entry name" value="Zinc/RING finger domain, C3HC4 (zinc finger)"/>
    <property type="match status" value="1"/>
</dbReference>
<sequence>MKQEVLNARILCKIVSRWKTPKYVWFIRFLIVLILIIYINIGPNQQQQEQETVDIPPRLDFVSSSRLSEDTIMKNLKTRSSFDLNRAEDDDDEDERCIVCQDCLSEGEDKIATLDCGHEYHVGCIKKVVDEEESLSTL</sequence>
<evidence type="ECO:0000256" key="1">
    <source>
        <dbReference type="ARBA" id="ARBA00000900"/>
    </source>
</evidence>
<dbReference type="Pfam" id="PF00097">
    <property type="entry name" value="zf-C3HC4"/>
    <property type="match status" value="1"/>
</dbReference>
<proteinExistence type="predicted"/>
<dbReference type="GO" id="GO:0008270">
    <property type="term" value="F:zinc ion binding"/>
    <property type="evidence" value="ECO:0007669"/>
    <property type="project" value="UniProtKB-KW"/>
</dbReference>
<dbReference type="STRING" id="429701.A0A2G9GUM5"/>
<organism evidence="10 11">
    <name type="scientific">Handroanthus impetiginosus</name>
    <dbReference type="NCBI Taxonomy" id="429701"/>
    <lineage>
        <taxon>Eukaryota</taxon>
        <taxon>Viridiplantae</taxon>
        <taxon>Streptophyta</taxon>
        <taxon>Embryophyta</taxon>
        <taxon>Tracheophyta</taxon>
        <taxon>Spermatophyta</taxon>
        <taxon>Magnoliopsida</taxon>
        <taxon>eudicotyledons</taxon>
        <taxon>Gunneridae</taxon>
        <taxon>Pentapetalae</taxon>
        <taxon>asterids</taxon>
        <taxon>lamiids</taxon>
        <taxon>Lamiales</taxon>
        <taxon>Bignoniaceae</taxon>
        <taxon>Crescentiina</taxon>
        <taxon>Tabebuia alliance</taxon>
        <taxon>Handroanthus</taxon>
    </lineage>
</organism>
<dbReference type="PANTHER" id="PTHR22937">
    <property type="entry name" value="E3 UBIQUITIN-PROTEIN LIGASE RNF165"/>
    <property type="match status" value="1"/>
</dbReference>
<dbReference type="PANTHER" id="PTHR22937:SF65">
    <property type="entry name" value="E3 UBIQUITIN-PROTEIN LIGASE ARK2C"/>
    <property type="match status" value="1"/>
</dbReference>
<comment type="caution">
    <text evidence="10">The sequence shown here is derived from an EMBL/GenBank/DDBJ whole genome shotgun (WGS) entry which is preliminary data.</text>
</comment>
<dbReference type="InterPro" id="IPR013083">
    <property type="entry name" value="Znf_RING/FYVE/PHD"/>
</dbReference>
<keyword evidence="11" id="KW-1185">Reference proteome</keyword>
<dbReference type="EMBL" id="NKXS01003649">
    <property type="protein sequence ID" value="PIN08983.1"/>
    <property type="molecule type" value="Genomic_DNA"/>
</dbReference>
<evidence type="ECO:0000313" key="10">
    <source>
        <dbReference type="EMBL" id="PIN08983.1"/>
    </source>
</evidence>
<keyword evidence="7" id="KW-0862">Zinc</keyword>
<evidence type="ECO:0000259" key="9">
    <source>
        <dbReference type="Pfam" id="PF00097"/>
    </source>
</evidence>
<evidence type="ECO:0000256" key="5">
    <source>
        <dbReference type="ARBA" id="ARBA00022771"/>
    </source>
</evidence>
<evidence type="ECO:0000256" key="4">
    <source>
        <dbReference type="ARBA" id="ARBA00022723"/>
    </source>
</evidence>
<feature type="domain" description="Zinc finger C3HC4 RING-type" evidence="9">
    <location>
        <begin position="100"/>
        <end position="131"/>
    </location>
</feature>
<reference evidence="11" key="1">
    <citation type="journal article" date="2018" name="Gigascience">
        <title>Genome assembly of the Pink Ipe (Handroanthus impetiginosus, Bignoniaceae), a highly valued, ecologically keystone Neotropical timber forest tree.</title>
        <authorList>
            <person name="Silva-Junior O.B."/>
            <person name="Grattapaglia D."/>
            <person name="Novaes E."/>
            <person name="Collevatti R.G."/>
        </authorList>
    </citation>
    <scope>NUCLEOTIDE SEQUENCE [LARGE SCALE GENOMIC DNA]</scope>
    <source>
        <strain evidence="11">cv. UFG-1</strain>
    </source>
</reference>
<feature type="transmembrane region" description="Helical" evidence="8">
    <location>
        <begin position="23"/>
        <end position="41"/>
    </location>
</feature>
<keyword evidence="5" id="KW-0863">Zinc-finger</keyword>
<evidence type="ECO:0000256" key="6">
    <source>
        <dbReference type="ARBA" id="ARBA00022786"/>
    </source>
</evidence>
<dbReference type="OrthoDB" id="912690at2759"/>
<keyword evidence="8" id="KW-1133">Transmembrane helix</keyword>
<keyword evidence="4" id="KW-0479">Metal-binding</keyword>
<dbReference type="InterPro" id="IPR045191">
    <property type="entry name" value="MBR1/2-like"/>
</dbReference>
<dbReference type="GO" id="GO:0061630">
    <property type="term" value="F:ubiquitin protein ligase activity"/>
    <property type="evidence" value="ECO:0007669"/>
    <property type="project" value="UniProtKB-EC"/>
</dbReference>